<keyword evidence="3" id="KW-0963">Cytoplasm</keyword>
<dbReference type="GO" id="GO:0008740">
    <property type="term" value="F:L-rhamnose isomerase activity"/>
    <property type="evidence" value="ECO:0007669"/>
    <property type="project" value="TreeGrafter"/>
</dbReference>
<evidence type="ECO:0000256" key="2">
    <source>
        <dbReference type="ARBA" id="ARBA00018232"/>
    </source>
</evidence>
<dbReference type="PANTHER" id="PTHR30268">
    <property type="entry name" value="L-RHAMNOSE ISOMERASE"/>
    <property type="match status" value="1"/>
</dbReference>
<keyword evidence="4" id="KW-0479">Metal-binding</keyword>
<proteinExistence type="predicted"/>
<dbReference type="GO" id="GO:0009045">
    <property type="term" value="F:xylose isomerase activity"/>
    <property type="evidence" value="ECO:0007669"/>
    <property type="project" value="InterPro"/>
</dbReference>
<dbReference type="GO" id="GO:0019324">
    <property type="term" value="P:L-lyxose metabolic process"/>
    <property type="evidence" value="ECO:0007669"/>
    <property type="project" value="TreeGrafter"/>
</dbReference>
<dbReference type="InterPro" id="IPR001998">
    <property type="entry name" value="Xylose_isomerase"/>
</dbReference>
<keyword evidence="5" id="KW-0464">Manganese</keyword>
<protein>
    <recommendedName>
        <fullName evidence="2">Xylose isomerase</fullName>
    </recommendedName>
</protein>
<evidence type="ECO:0000256" key="1">
    <source>
        <dbReference type="ARBA" id="ARBA00004496"/>
    </source>
</evidence>
<evidence type="ECO:0000256" key="4">
    <source>
        <dbReference type="ARBA" id="ARBA00022723"/>
    </source>
</evidence>
<dbReference type="AlphaFoldDB" id="A0A3G2R8N6"/>
<evidence type="ECO:0000256" key="7">
    <source>
        <dbReference type="ARBA" id="ARBA00023277"/>
    </source>
</evidence>
<dbReference type="InterPro" id="IPR036237">
    <property type="entry name" value="Xyl_isomerase-like_sf"/>
</dbReference>
<dbReference type="RefSeq" id="WP_122015519.1">
    <property type="nucleotide sequence ID" value="NZ_CP033169.1"/>
</dbReference>
<dbReference type="InterPro" id="IPR013022">
    <property type="entry name" value="Xyl_isomerase-like_TIM-brl"/>
</dbReference>
<dbReference type="InterPro" id="IPR050337">
    <property type="entry name" value="L-rhamnose_isomerase"/>
</dbReference>
<keyword evidence="6 9" id="KW-0413">Isomerase</keyword>
<evidence type="ECO:0000313" key="9">
    <source>
        <dbReference type="EMBL" id="AYO31840.1"/>
    </source>
</evidence>
<comment type="subcellular location">
    <subcellularLocation>
        <location evidence="1">Cytoplasm</location>
    </subcellularLocation>
</comment>
<name>A0A3G2R8N6_9FIRM</name>
<dbReference type="PANTHER" id="PTHR30268:SF0">
    <property type="entry name" value="L-RHAMNOSE ISOMERASE"/>
    <property type="match status" value="1"/>
</dbReference>
<evidence type="ECO:0000313" key="10">
    <source>
        <dbReference type="Proteomes" id="UP000280960"/>
    </source>
</evidence>
<evidence type="ECO:0000256" key="6">
    <source>
        <dbReference type="ARBA" id="ARBA00023235"/>
    </source>
</evidence>
<dbReference type="EMBL" id="CP033169">
    <property type="protein sequence ID" value="AYO31840.1"/>
    <property type="molecule type" value="Genomic_DNA"/>
</dbReference>
<reference evidence="9 10" key="1">
    <citation type="submission" date="2018-10" db="EMBL/GenBank/DDBJ databases">
        <authorList>
            <person name="Zhang X."/>
        </authorList>
    </citation>
    <scope>NUCLEOTIDE SEQUENCE [LARGE SCALE GENOMIC DNA]</scope>
    <source>
        <strain evidence="9 10">SK-G1</strain>
    </source>
</reference>
<dbReference type="PROSITE" id="PS51415">
    <property type="entry name" value="XYLOSE_ISOMERASE"/>
    <property type="match status" value="1"/>
</dbReference>
<feature type="domain" description="Xylose isomerase-like TIM barrel" evidence="8">
    <location>
        <begin position="44"/>
        <end position="289"/>
    </location>
</feature>
<sequence>MYKPKYSVILGNVGSCCDRYMSGGYSKSFKLEKLFDRVASIEHVEGVELVSNWHITTQNVQRIKDNLARTNLKAVSIIPDHFGEMKWGKGAFTSKDPSIRAEAVKVTKEMMDVAAEIGCDLVSLWPGQDGYDYPFQGDYIEERGWFEEGVKECCKYRRDIKVAIEYKIKEPRNRSYPSNVGTTLLMVKEIGEPNCGVTIDYGHAEVAYENVAESVAILKKYGDKLFHIHMNDNYGFWDDDMITGSIHTIPYIEFFYWLKRTGYQGWISTDQYPYREDGREAVNESVQWFVALMDIMNSMDEKEVEQVLKTGDACQATRMVRKYLLGR</sequence>
<dbReference type="Proteomes" id="UP000280960">
    <property type="component" value="Chromosome"/>
</dbReference>
<dbReference type="KEGG" id="bacg:D2962_15620"/>
<organism evidence="9 10">
    <name type="scientific">Biomaibacter acetigenes</name>
    <dbReference type="NCBI Taxonomy" id="2316383"/>
    <lineage>
        <taxon>Bacteria</taxon>
        <taxon>Bacillati</taxon>
        <taxon>Bacillota</taxon>
        <taxon>Clostridia</taxon>
        <taxon>Thermosediminibacterales</taxon>
        <taxon>Tepidanaerobacteraceae</taxon>
        <taxon>Biomaibacter</taxon>
    </lineage>
</organism>
<accession>A0A3G2R8N6</accession>
<evidence type="ECO:0000256" key="5">
    <source>
        <dbReference type="ARBA" id="ARBA00023211"/>
    </source>
</evidence>
<dbReference type="Gene3D" id="3.20.20.150">
    <property type="entry name" value="Divalent-metal-dependent TIM barrel enzymes"/>
    <property type="match status" value="1"/>
</dbReference>
<dbReference type="Pfam" id="PF01261">
    <property type="entry name" value="AP_endonuc_2"/>
    <property type="match status" value="1"/>
</dbReference>
<evidence type="ECO:0000256" key="3">
    <source>
        <dbReference type="ARBA" id="ARBA00022490"/>
    </source>
</evidence>
<dbReference type="SUPFAM" id="SSF51658">
    <property type="entry name" value="Xylose isomerase-like"/>
    <property type="match status" value="1"/>
</dbReference>
<gene>
    <name evidence="9" type="ORF">D2962_15620</name>
</gene>
<dbReference type="GO" id="GO:0019301">
    <property type="term" value="P:rhamnose catabolic process"/>
    <property type="evidence" value="ECO:0007669"/>
    <property type="project" value="TreeGrafter"/>
</dbReference>
<evidence type="ECO:0000259" key="8">
    <source>
        <dbReference type="Pfam" id="PF01261"/>
    </source>
</evidence>
<keyword evidence="7" id="KW-0119">Carbohydrate metabolism</keyword>
<dbReference type="GO" id="GO:0046872">
    <property type="term" value="F:metal ion binding"/>
    <property type="evidence" value="ECO:0007669"/>
    <property type="project" value="UniProtKB-KW"/>
</dbReference>
<keyword evidence="10" id="KW-1185">Reference proteome</keyword>